<keyword evidence="2" id="KW-1133">Transmembrane helix</keyword>
<keyword evidence="1" id="KW-0175">Coiled coil</keyword>
<dbReference type="Gene3D" id="1.10.287.1490">
    <property type="match status" value="1"/>
</dbReference>
<sequence length="389" mass="46249">MSNIMHECDMDHNLNLSHHSSLYEINTIENTQPTHGTEDETSQTKHEIFLLKQLLKMQNDMMCEYEKSIENLSRNSPRSSAGSIDSECYLELEKKIEQLRDENKRLVLECRRNTTTVNDIENEKIYISRDVYEDLVVERKHLKSQYDVYKELFESSEAHVFNLEDTIENMKVENKQLLNEIGRCNFLIDKLRDDNNTCKVEFDDLMKQLHKKKDEEVNYYKGKIEKLMEEKRQLLEDVESLTSTVEIIKGQKNDTSKESSNNQNYLEIINNMTKLIDDLEEKLLFYINYYQQVEVSQTFDKEIIIYRDNDKICFDSNIIKYQQQPPPPTPNMNIKSLGEEIEEIQIKETYNYNMLSSSQQSTLVESFIYLAICLLVYEFYLFILYIFKQ</sequence>
<proteinExistence type="predicted"/>
<organism evidence="3 4">
    <name type="scientific">Strongyloides papillosus</name>
    <name type="common">Intestinal threadworm</name>
    <dbReference type="NCBI Taxonomy" id="174720"/>
    <lineage>
        <taxon>Eukaryota</taxon>
        <taxon>Metazoa</taxon>
        <taxon>Ecdysozoa</taxon>
        <taxon>Nematoda</taxon>
        <taxon>Chromadorea</taxon>
        <taxon>Rhabditida</taxon>
        <taxon>Tylenchina</taxon>
        <taxon>Panagrolaimomorpha</taxon>
        <taxon>Strongyloidoidea</taxon>
        <taxon>Strongyloididae</taxon>
        <taxon>Strongyloides</taxon>
    </lineage>
</organism>
<protein>
    <submittedName>
        <fullName evidence="4">HAP1 N-terminal domain-containing protein</fullName>
    </submittedName>
</protein>
<keyword evidence="2" id="KW-0472">Membrane</keyword>
<name>A0A0N5BE76_STREA</name>
<reference evidence="4" key="1">
    <citation type="submission" date="2017-02" db="UniProtKB">
        <authorList>
            <consortium name="WormBaseParasite"/>
        </authorList>
    </citation>
    <scope>IDENTIFICATION</scope>
</reference>
<feature type="coiled-coil region" evidence="1">
    <location>
        <begin position="160"/>
        <end position="282"/>
    </location>
</feature>
<evidence type="ECO:0000313" key="3">
    <source>
        <dbReference type="Proteomes" id="UP000046392"/>
    </source>
</evidence>
<dbReference type="Proteomes" id="UP000046392">
    <property type="component" value="Unplaced"/>
</dbReference>
<accession>A0A0N5BE76</accession>
<keyword evidence="2" id="KW-0812">Transmembrane</keyword>
<dbReference type="AlphaFoldDB" id="A0A0N5BE76"/>
<keyword evidence="3" id="KW-1185">Reference proteome</keyword>
<evidence type="ECO:0000313" key="4">
    <source>
        <dbReference type="WBParaSite" id="SPAL_0000430000.1"/>
    </source>
</evidence>
<dbReference type="WBParaSite" id="SPAL_0000430000.1">
    <property type="protein sequence ID" value="SPAL_0000430000.1"/>
    <property type="gene ID" value="SPAL_0000430000"/>
</dbReference>
<evidence type="ECO:0000256" key="2">
    <source>
        <dbReference type="SAM" id="Phobius"/>
    </source>
</evidence>
<feature type="transmembrane region" description="Helical" evidence="2">
    <location>
        <begin position="367"/>
        <end position="387"/>
    </location>
</feature>
<evidence type="ECO:0000256" key="1">
    <source>
        <dbReference type="SAM" id="Coils"/>
    </source>
</evidence>